<sequence length="171" mass="19811">MVDLHNVETFNVDTGFKADYLNELEKMLEKVLPHAMLKAKPNLESRIMTLKRDWIISYKEVGQFKHRSFPYYDQLTAIYAKDRATGKDAQITTDIIEEIDVEDVAITNTHEERNNFHGCEADVSLDDMDLSATQLQAPRNQGDSTFSKKKKNFLMQVIIFLILHLLMLPLY</sequence>
<evidence type="ECO:0000256" key="1">
    <source>
        <dbReference type="SAM" id="Phobius"/>
    </source>
</evidence>
<dbReference type="PANTHER" id="PTHR46250">
    <property type="entry name" value="MYB/SANT-LIKE DNA-BINDING DOMAIN PROTEIN-RELATED"/>
    <property type="match status" value="1"/>
</dbReference>
<dbReference type="AlphaFoldDB" id="A0A7J9D1R5"/>
<keyword evidence="1" id="KW-0812">Transmembrane</keyword>
<protein>
    <submittedName>
        <fullName evidence="2">Uncharacterized protein</fullName>
    </submittedName>
</protein>
<gene>
    <name evidence="2" type="ORF">Gogos_019984</name>
</gene>
<accession>A0A7J9D1R5</accession>
<name>A0A7J9D1R5_GOSGO</name>
<dbReference type="PANTHER" id="PTHR46250:SF17">
    <property type="entry name" value="MYB_SANT-LIKE DOMAIN-CONTAINING PROTEIN"/>
    <property type="match status" value="1"/>
</dbReference>
<evidence type="ECO:0000313" key="3">
    <source>
        <dbReference type="Proteomes" id="UP000593579"/>
    </source>
</evidence>
<evidence type="ECO:0000313" key="2">
    <source>
        <dbReference type="EMBL" id="MBA0754601.1"/>
    </source>
</evidence>
<keyword evidence="3" id="KW-1185">Reference proteome</keyword>
<reference evidence="2 3" key="1">
    <citation type="journal article" date="2019" name="Genome Biol. Evol.">
        <title>Insights into the evolution of the New World diploid cottons (Gossypium, subgenus Houzingenia) based on genome sequencing.</title>
        <authorList>
            <person name="Grover C.E."/>
            <person name="Arick M.A. 2nd"/>
            <person name="Thrash A."/>
            <person name="Conover J.L."/>
            <person name="Sanders W.S."/>
            <person name="Peterson D.G."/>
            <person name="Frelichowski J.E."/>
            <person name="Scheffler J.A."/>
            <person name="Scheffler B.E."/>
            <person name="Wendel J.F."/>
        </authorList>
    </citation>
    <scope>NUCLEOTIDE SEQUENCE [LARGE SCALE GENOMIC DNA]</scope>
    <source>
        <strain evidence="2">5</strain>
        <tissue evidence="2">Leaf</tissue>
    </source>
</reference>
<comment type="caution">
    <text evidence="2">The sequence shown here is derived from an EMBL/GenBank/DDBJ whole genome shotgun (WGS) entry which is preliminary data.</text>
</comment>
<organism evidence="2 3">
    <name type="scientific">Gossypium gossypioides</name>
    <name type="common">Mexican cotton</name>
    <name type="synonym">Selera gossypioides</name>
    <dbReference type="NCBI Taxonomy" id="34282"/>
    <lineage>
        <taxon>Eukaryota</taxon>
        <taxon>Viridiplantae</taxon>
        <taxon>Streptophyta</taxon>
        <taxon>Embryophyta</taxon>
        <taxon>Tracheophyta</taxon>
        <taxon>Spermatophyta</taxon>
        <taxon>Magnoliopsida</taxon>
        <taxon>eudicotyledons</taxon>
        <taxon>Gunneridae</taxon>
        <taxon>Pentapetalae</taxon>
        <taxon>rosids</taxon>
        <taxon>malvids</taxon>
        <taxon>Malvales</taxon>
        <taxon>Malvaceae</taxon>
        <taxon>Malvoideae</taxon>
        <taxon>Gossypium</taxon>
    </lineage>
</organism>
<dbReference type="EMBL" id="JABEZY010262780">
    <property type="protein sequence ID" value="MBA0754601.1"/>
    <property type="molecule type" value="Genomic_DNA"/>
</dbReference>
<dbReference type="OrthoDB" id="618098at2759"/>
<feature type="transmembrane region" description="Helical" evidence="1">
    <location>
        <begin position="153"/>
        <end position="170"/>
    </location>
</feature>
<proteinExistence type="predicted"/>
<dbReference type="Proteomes" id="UP000593579">
    <property type="component" value="Unassembled WGS sequence"/>
</dbReference>
<keyword evidence="1" id="KW-0472">Membrane</keyword>
<keyword evidence="1" id="KW-1133">Transmembrane helix</keyword>